<reference evidence="2" key="1">
    <citation type="journal article" date="2023" name="G3 (Bethesda)">
        <title>Whole genome assembly and annotation of the endangered Caribbean coral Acropora cervicornis.</title>
        <authorList>
            <person name="Selwyn J.D."/>
            <person name="Vollmer S.V."/>
        </authorList>
    </citation>
    <scope>NUCLEOTIDE SEQUENCE</scope>
    <source>
        <strain evidence="2">K2</strain>
    </source>
</reference>
<protein>
    <submittedName>
        <fullName evidence="2">Protein trunk</fullName>
    </submittedName>
</protein>
<dbReference type="PANTHER" id="PTHR39940:SF1">
    <property type="entry name" value="PROTHORACICOTROPIC HORMONE, ISOFORM F"/>
    <property type="match status" value="1"/>
</dbReference>
<keyword evidence="3" id="KW-1185">Reference proteome</keyword>
<name>A0AAD9VCQ2_ACRCE</name>
<dbReference type="SUPFAM" id="SSF57501">
    <property type="entry name" value="Cystine-knot cytokines"/>
    <property type="match status" value="1"/>
</dbReference>
<proteinExistence type="predicted"/>
<gene>
    <name evidence="2" type="ORF">P5673_006026</name>
</gene>
<feature type="signal peptide" evidence="1">
    <location>
        <begin position="1"/>
        <end position="31"/>
    </location>
</feature>
<reference evidence="2" key="2">
    <citation type="journal article" date="2023" name="Science">
        <title>Genomic signatures of disease resistance in endangered staghorn corals.</title>
        <authorList>
            <person name="Vollmer S.V."/>
            <person name="Selwyn J.D."/>
            <person name="Despard B.A."/>
            <person name="Roesel C.L."/>
        </authorList>
    </citation>
    <scope>NUCLEOTIDE SEQUENCE</scope>
    <source>
        <strain evidence="2">K2</strain>
    </source>
</reference>
<evidence type="ECO:0000256" key="1">
    <source>
        <dbReference type="SAM" id="SignalP"/>
    </source>
</evidence>
<dbReference type="Proteomes" id="UP001249851">
    <property type="component" value="Unassembled WGS sequence"/>
</dbReference>
<dbReference type="EMBL" id="JARQWQ010000010">
    <property type="protein sequence ID" value="KAK2569135.1"/>
    <property type="molecule type" value="Genomic_DNA"/>
</dbReference>
<dbReference type="Gene3D" id="2.10.90.10">
    <property type="entry name" value="Cystine-knot cytokines"/>
    <property type="match status" value="1"/>
</dbReference>
<dbReference type="InterPro" id="IPR029034">
    <property type="entry name" value="Cystine-knot_cytokine"/>
</dbReference>
<feature type="chain" id="PRO_5042250229" evidence="1">
    <location>
        <begin position="32"/>
        <end position="196"/>
    </location>
</feature>
<comment type="caution">
    <text evidence="2">The sequence shown here is derived from an EMBL/GenBank/DDBJ whole genome shotgun (WGS) entry which is preliminary data.</text>
</comment>
<dbReference type="PANTHER" id="PTHR39940">
    <property type="entry name" value="PROTHORACICOTROPIC HORMONE, ISOFORM F"/>
    <property type="match status" value="1"/>
</dbReference>
<organism evidence="2 3">
    <name type="scientific">Acropora cervicornis</name>
    <name type="common">Staghorn coral</name>
    <dbReference type="NCBI Taxonomy" id="6130"/>
    <lineage>
        <taxon>Eukaryota</taxon>
        <taxon>Metazoa</taxon>
        <taxon>Cnidaria</taxon>
        <taxon>Anthozoa</taxon>
        <taxon>Hexacorallia</taxon>
        <taxon>Scleractinia</taxon>
        <taxon>Astrocoeniina</taxon>
        <taxon>Acroporidae</taxon>
        <taxon>Acropora</taxon>
    </lineage>
</organism>
<sequence length="196" mass="22647">MMENTKLQRSPLWFLLISGLSLLTSFNSAGGATTFNLLQRTPETDCQPVKSDRLRQRLGRAFNQRYMAMDGEDVLNNAHPLASEELNHFATRKNITKRSTHVKQTTDPAQWTCETTKVWNDLGPKFFPRRVRSVICSSSTCWFKHFRCRPKHYTIKVLKKKEGLCLRVNSSAGIPRFEDFWELVDHQITVNCECGH</sequence>
<keyword evidence="1" id="KW-0732">Signal</keyword>
<accession>A0AAD9VCQ2</accession>
<dbReference type="GO" id="GO:0005102">
    <property type="term" value="F:signaling receptor binding"/>
    <property type="evidence" value="ECO:0007669"/>
    <property type="project" value="TreeGrafter"/>
</dbReference>
<dbReference type="InterPro" id="IPR052876">
    <property type="entry name" value="Insect_Hormone_Regulators"/>
</dbReference>
<evidence type="ECO:0000313" key="3">
    <source>
        <dbReference type="Proteomes" id="UP001249851"/>
    </source>
</evidence>
<dbReference type="AlphaFoldDB" id="A0AAD9VCQ2"/>
<evidence type="ECO:0000313" key="2">
    <source>
        <dbReference type="EMBL" id="KAK2569135.1"/>
    </source>
</evidence>